<dbReference type="InterPro" id="IPR033388">
    <property type="entry name" value="BAF250_C"/>
</dbReference>
<reference evidence="4 5" key="2">
    <citation type="journal article" date="2022" name="Mol. Biol. Evol.">
        <title>Comparative Genomics Reveals Insights into the Divergent Evolution of Astigmatic Mites and Household Pest Adaptations.</title>
        <authorList>
            <person name="Xiong Q."/>
            <person name="Wan A.T."/>
            <person name="Liu X."/>
            <person name="Fung C.S."/>
            <person name="Xiao X."/>
            <person name="Malainual N."/>
            <person name="Hou J."/>
            <person name="Wang L."/>
            <person name="Wang M."/>
            <person name="Yang K.Y."/>
            <person name="Cui Y."/>
            <person name="Leung E.L."/>
            <person name="Nong W."/>
            <person name="Shin S.K."/>
            <person name="Au S.W."/>
            <person name="Jeong K.Y."/>
            <person name="Chew F.T."/>
            <person name="Hui J.H."/>
            <person name="Leung T.F."/>
            <person name="Tungtrongchitr A."/>
            <person name="Zhong N."/>
            <person name="Liu Z."/>
            <person name="Tsui S.K."/>
        </authorList>
    </citation>
    <scope>NUCLEOTIDE SEQUENCE [LARGE SCALE GENOMIC DNA]</scope>
    <source>
        <strain evidence="4">Derp</strain>
    </source>
</reference>
<comment type="subcellular location">
    <subcellularLocation>
        <location evidence="1">Nucleus</location>
    </subcellularLocation>
</comment>
<gene>
    <name evidence="4" type="primary">ARID1B_2</name>
    <name evidence="4" type="ORF">DERP_014351</name>
</gene>
<sequence length="806" mass="93374">MNQQQQQQQYQQVTTVTNRIYSNSYSYQSSSSPNRHNNVFIPGRGPVNQTQPSMYMNNARQSWPMQNGSNVVGQQFSSSSSNSYYNPTIDNQQPPFTSANVNNYYGSRPYGSYGPMQVAQHPYQNRFPETMNRPNISYHSPVQSIHTMMPRNRTQLHQQQQLNLQPNPLQYNARMLRIENRYPRGQFIEQQVRVWPMMNIDRNIVQRENFYKFGNNVHLRQVLNVPSQTIDENIVERTKPVIRKIRKITNIGSIDMKKILMSLESGLLAETTWALDCLHIMSSNGHLQLRPNLSNRLVEYYKCFLDAIFDDLFVDTEIDYQLKMMPNDDGDNDKSNINHSLMLKSKKLIDTNDRINLLDSTNYTFRSRNGLPVKLKEDVDLNENFLNQLEQDWLDVFCDHQYLQNGNTKSTAHIIRTMNPTHEIVPFIRPIIDKQQEVVNLTKQNTCFLSKKRKHELDDDDDEAETFGMISTLCPRLESYESMLKRCLCISSIIRNASFSITNSRLMAYDASLLLVMARLLSYNHKHGEKKTFRMVWNAANNPNNKDKKDKENENELCFDDFSFETLHMIRMNTLVTLSNLSEHLDLCQYSDKIILPLLDGLLHWVVCQSSYARDPLPPDNLSCNIQALEIIAKLSIHQSNIDLILATPPFDRIEKMYQVLVESISRIDDQVLQELSLVVLAHFSNGDVLSARIILHVDLVINNLLLFIEQNEFHNRINGICPARIATVQQQQQHPDSNNYILLLAARTLRALASACEPQDSYLFFKYETRFVDLIMSIFLDTNISQILADLMFILSNGKSVFHSK</sequence>
<feature type="domain" description="SWI/SNF-like complex subunit BAF250 C-terminal" evidence="3">
    <location>
        <begin position="483"/>
        <end position="714"/>
    </location>
</feature>
<dbReference type="PANTHER" id="PTHR12656:SF5">
    <property type="entry name" value="TRITHORAX GROUP PROTEIN OSA"/>
    <property type="match status" value="1"/>
</dbReference>
<keyword evidence="5" id="KW-1185">Reference proteome</keyword>
<evidence type="ECO:0000313" key="5">
    <source>
        <dbReference type="Proteomes" id="UP000887458"/>
    </source>
</evidence>
<dbReference type="PANTHER" id="PTHR12656">
    <property type="entry name" value="BRG-1 ASSOCIATED FACTOR 250 BAF250"/>
    <property type="match status" value="1"/>
</dbReference>
<name>A0ABQ8JY47_DERPT</name>
<dbReference type="EMBL" id="NJHN03000001">
    <property type="protein sequence ID" value="KAH9427092.1"/>
    <property type="molecule type" value="Genomic_DNA"/>
</dbReference>
<evidence type="ECO:0000259" key="3">
    <source>
        <dbReference type="Pfam" id="PF12031"/>
    </source>
</evidence>
<protein>
    <submittedName>
        <fullName evidence="4">AT-rich interactive domain-containing protein 1B</fullName>
    </submittedName>
</protein>
<accession>A0ABQ8JY47</accession>
<dbReference type="InterPro" id="IPR021906">
    <property type="entry name" value="BAF250/Osa"/>
</dbReference>
<organism evidence="4 5">
    <name type="scientific">Dermatophagoides pteronyssinus</name>
    <name type="common">European house dust mite</name>
    <dbReference type="NCBI Taxonomy" id="6956"/>
    <lineage>
        <taxon>Eukaryota</taxon>
        <taxon>Metazoa</taxon>
        <taxon>Ecdysozoa</taxon>
        <taxon>Arthropoda</taxon>
        <taxon>Chelicerata</taxon>
        <taxon>Arachnida</taxon>
        <taxon>Acari</taxon>
        <taxon>Acariformes</taxon>
        <taxon>Sarcoptiformes</taxon>
        <taxon>Astigmata</taxon>
        <taxon>Psoroptidia</taxon>
        <taxon>Analgoidea</taxon>
        <taxon>Pyroglyphidae</taxon>
        <taxon>Dermatophagoidinae</taxon>
        <taxon>Dermatophagoides</taxon>
    </lineage>
</organism>
<dbReference type="Pfam" id="PF12031">
    <property type="entry name" value="BAF250_C"/>
    <property type="match status" value="1"/>
</dbReference>
<evidence type="ECO:0000256" key="2">
    <source>
        <dbReference type="ARBA" id="ARBA00023242"/>
    </source>
</evidence>
<keyword evidence="2" id="KW-0539">Nucleus</keyword>
<evidence type="ECO:0000256" key="1">
    <source>
        <dbReference type="ARBA" id="ARBA00004123"/>
    </source>
</evidence>
<comment type="caution">
    <text evidence="4">The sequence shown here is derived from an EMBL/GenBank/DDBJ whole genome shotgun (WGS) entry which is preliminary data.</text>
</comment>
<reference evidence="4 5" key="1">
    <citation type="journal article" date="2018" name="J. Allergy Clin. Immunol.">
        <title>High-quality assembly of Dermatophagoides pteronyssinus genome and transcriptome reveals a wide range of novel allergens.</title>
        <authorList>
            <person name="Liu X.Y."/>
            <person name="Yang K.Y."/>
            <person name="Wang M.Q."/>
            <person name="Kwok J.S."/>
            <person name="Zeng X."/>
            <person name="Yang Z."/>
            <person name="Xiao X.J."/>
            <person name="Lau C.P."/>
            <person name="Li Y."/>
            <person name="Huang Z.M."/>
            <person name="Ba J.G."/>
            <person name="Yim A.K."/>
            <person name="Ouyang C.Y."/>
            <person name="Ngai S.M."/>
            <person name="Chan T.F."/>
            <person name="Leung E.L."/>
            <person name="Liu L."/>
            <person name="Liu Z.G."/>
            <person name="Tsui S.K."/>
        </authorList>
    </citation>
    <scope>NUCLEOTIDE SEQUENCE [LARGE SCALE GENOMIC DNA]</scope>
    <source>
        <strain evidence="4">Derp</strain>
    </source>
</reference>
<evidence type="ECO:0000313" key="4">
    <source>
        <dbReference type="EMBL" id="KAH9427092.1"/>
    </source>
</evidence>
<dbReference type="Proteomes" id="UP000887458">
    <property type="component" value="Unassembled WGS sequence"/>
</dbReference>
<proteinExistence type="predicted"/>